<evidence type="ECO:0000313" key="10">
    <source>
        <dbReference type="Proteomes" id="UP000295258"/>
    </source>
</evidence>
<feature type="transmembrane region" description="Helical" evidence="8">
    <location>
        <begin position="123"/>
        <end position="139"/>
    </location>
</feature>
<evidence type="ECO:0000256" key="1">
    <source>
        <dbReference type="ARBA" id="ARBA00004651"/>
    </source>
</evidence>
<dbReference type="PANTHER" id="PTHR30269:SF37">
    <property type="entry name" value="MEMBRANE TRANSPORTER PROTEIN"/>
    <property type="match status" value="1"/>
</dbReference>
<evidence type="ECO:0000256" key="8">
    <source>
        <dbReference type="RuleBase" id="RU363041"/>
    </source>
</evidence>
<evidence type="ECO:0000256" key="4">
    <source>
        <dbReference type="ARBA" id="ARBA00022475"/>
    </source>
</evidence>
<evidence type="ECO:0000313" key="9">
    <source>
        <dbReference type="EMBL" id="TDD05404.1"/>
    </source>
</evidence>
<keyword evidence="7 8" id="KW-0472">Membrane</keyword>
<comment type="subcellular location">
    <subcellularLocation>
        <location evidence="1 8">Cell membrane</location>
        <topology evidence="1 8">Multi-pass membrane protein</topology>
    </subcellularLocation>
</comment>
<organism evidence="9 10">
    <name type="scientific">Nonomuraea deserti</name>
    <dbReference type="NCBI Taxonomy" id="1848322"/>
    <lineage>
        <taxon>Bacteria</taxon>
        <taxon>Bacillati</taxon>
        <taxon>Actinomycetota</taxon>
        <taxon>Actinomycetes</taxon>
        <taxon>Streptosporangiales</taxon>
        <taxon>Streptosporangiaceae</taxon>
        <taxon>Nonomuraea</taxon>
    </lineage>
</organism>
<protein>
    <recommendedName>
        <fullName evidence="8">Probable membrane transporter protein</fullName>
    </recommendedName>
</protein>
<dbReference type="Pfam" id="PF01925">
    <property type="entry name" value="TauE"/>
    <property type="match status" value="1"/>
</dbReference>
<comment type="caution">
    <text evidence="9">The sequence shown here is derived from an EMBL/GenBank/DDBJ whole genome shotgun (WGS) entry which is preliminary data.</text>
</comment>
<name>A0A4R4VS26_9ACTN</name>
<keyword evidence="5 8" id="KW-0812">Transmembrane</keyword>
<keyword evidence="10" id="KW-1185">Reference proteome</keyword>
<dbReference type="InterPro" id="IPR002781">
    <property type="entry name" value="TM_pro_TauE-like"/>
</dbReference>
<comment type="similarity">
    <text evidence="2 8">Belongs to the 4-toluene sulfonate uptake permease (TSUP) (TC 2.A.102) family.</text>
</comment>
<keyword evidence="6 8" id="KW-1133">Transmembrane helix</keyword>
<dbReference type="GO" id="GO:0005886">
    <property type="term" value="C:plasma membrane"/>
    <property type="evidence" value="ECO:0007669"/>
    <property type="project" value="UniProtKB-SubCell"/>
</dbReference>
<evidence type="ECO:0000256" key="7">
    <source>
        <dbReference type="ARBA" id="ARBA00023136"/>
    </source>
</evidence>
<feature type="transmembrane region" description="Helical" evidence="8">
    <location>
        <begin position="188"/>
        <end position="209"/>
    </location>
</feature>
<evidence type="ECO:0000256" key="2">
    <source>
        <dbReference type="ARBA" id="ARBA00009142"/>
    </source>
</evidence>
<evidence type="ECO:0000256" key="6">
    <source>
        <dbReference type="ARBA" id="ARBA00022989"/>
    </source>
</evidence>
<feature type="transmembrane region" description="Helical" evidence="8">
    <location>
        <begin position="59"/>
        <end position="84"/>
    </location>
</feature>
<feature type="transmembrane region" description="Helical" evidence="8">
    <location>
        <begin position="96"/>
        <end position="117"/>
    </location>
</feature>
<dbReference type="EMBL" id="SMKO01000039">
    <property type="protein sequence ID" value="TDD05404.1"/>
    <property type="molecule type" value="Genomic_DNA"/>
</dbReference>
<keyword evidence="4 8" id="KW-1003">Cell membrane</keyword>
<sequence length="267" mass="27290">MPRGAAEREARGHDRSRWNGQKEARVMTALVTGVVVIAALAAFAQALSGFGFALVAVPLLTLLAGPQTAVTVVTALGGLLALAITVHQRRHVQGRTALLVTGAGLVGMPFGLLAITALSARSLSVLIACVVLAFALLLARGATLSRGAGSAAAAGFVSGALLTSTGMNGPPVVAAFQAMELQPREFRATLQATFCAGDALAVLGFLAVGRLTADNLLLTAAGLPGMAVGWWLGDRIFARTDPRRFRKIVLTVLVASACMALAQAALT</sequence>
<accession>A0A4R4VS26</accession>
<keyword evidence="3" id="KW-0813">Transport</keyword>
<evidence type="ECO:0000256" key="3">
    <source>
        <dbReference type="ARBA" id="ARBA00022448"/>
    </source>
</evidence>
<feature type="transmembrane region" description="Helical" evidence="8">
    <location>
        <begin position="245"/>
        <end position="266"/>
    </location>
</feature>
<dbReference type="AlphaFoldDB" id="A0A4R4VS26"/>
<reference evidence="9 10" key="1">
    <citation type="submission" date="2019-03" db="EMBL/GenBank/DDBJ databases">
        <title>Draft genome sequences of novel Actinobacteria.</title>
        <authorList>
            <person name="Sahin N."/>
            <person name="Ay H."/>
            <person name="Saygin H."/>
        </authorList>
    </citation>
    <scope>NUCLEOTIDE SEQUENCE [LARGE SCALE GENOMIC DNA]</scope>
    <source>
        <strain evidence="9 10">KC310</strain>
    </source>
</reference>
<feature type="transmembrane region" description="Helical" evidence="8">
    <location>
        <begin position="215"/>
        <end position="233"/>
    </location>
</feature>
<gene>
    <name evidence="9" type="ORF">E1292_17220</name>
</gene>
<evidence type="ECO:0000256" key="5">
    <source>
        <dbReference type="ARBA" id="ARBA00022692"/>
    </source>
</evidence>
<proteinExistence type="inferred from homology"/>
<dbReference type="PANTHER" id="PTHR30269">
    <property type="entry name" value="TRANSMEMBRANE PROTEIN YFCA"/>
    <property type="match status" value="1"/>
</dbReference>
<dbReference type="InterPro" id="IPR052017">
    <property type="entry name" value="TSUP"/>
</dbReference>
<dbReference type="Proteomes" id="UP000295258">
    <property type="component" value="Unassembled WGS sequence"/>
</dbReference>
<feature type="transmembrane region" description="Helical" evidence="8">
    <location>
        <begin position="26"/>
        <end position="47"/>
    </location>
</feature>